<protein>
    <submittedName>
        <fullName evidence="2">Uncharacterized protein</fullName>
    </submittedName>
</protein>
<dbReference type="Proteomes" id="UP000550260">
    <property type="component" value="Unassembled WGS sequence"/>
</dbReference>
<proteinExistence type="predicted"/>
<evidence type="ECO:0000256" key="1">
    <source>
        <dbReference type="SAM" id="MobiDB-lite"/>
    </source>
</evidence>
<dbReference type="RefSeq" id="WP_183123401.1">
    <property type="nucleotide sequence ID" value="NZ_JACJHR010000008.1"/>
</dbReference>
<feature type="compositionally biased region" description="Polar residues" evidence="1">
    <location>
        <begin position="40"/>
        <end position="49"/>
    </location>
</feature>
<name>A0A8E1VVI4_9PSEU</name>
<dbReference type="AlphaFoldDB" id="A0A8E1VVI4"/>
<organism evidence="2 3">
    <name type="scientific">Amycolatopsis echigonensis</name>
    <dbReference type="NCBI Taxonomy" id="2576905"/>
    <lineage>
        <taxon>Bacteria</taxon>
        <taxon>Bacillati</taxon>
        <taxon>Actinomycetota</taxon>
        <taxon>Actinomycetes</taxon>
        <taxon>Pseudonocardiales</taxon>
        <taxon>Pseudonocardiaceae</taxon>
        <taxon>Amycolatopsis</taxon>
    </lineage>
</organism>
<reference evidence="2 3" key="1">
    <citation type="submission" date="2020-08" db="EMBL/GenBank/DDBJ databases">
        <title>Amycolatopsis echigonensis JCM 21831.</title>
        <authorList>
            <person name="Tedsree N."/>
            <person name="Kuncharoen N."/>
            <person name="Likhitwitayawuid K."/>
            <person name="Tanasupawat S."/>
        </authorList>
    </citation>
    <scope>NUCLEOTIDE SEQUENCE [LARGE SCALE GENOMIC DNA]</scope>
    <source>
        <strain evidence="2 3">JCM 21831</strain>
    </source>
</reference>
<evidence type="ECO:0000313" key="2">
    <source>
        <dbReference type="EMBL" id="MBB2499048.1"/>
    </source>
</evidence>
<feature type="region of interest" description="Disordered" evidence="1">
    <location>
        <begin position="1"/>
        <end position="49"/>
    </location>
</feature>
<comment type="caution">
    <text evidence="2">The sequence shown here is derived from an EMBL/GenBank/DDBJ whole genome shotgun (WGS) entry which is preliminary data.</text>
</comment>
<dbReference type="EMBL" id="JACJHR010000008">
    <property type="protein sequence ID" value="MBB2499048.1"/>
    <property type="molecule type" value="Genomic_DNA"/>
</dbReference>
<sequence length="49" mass="5058">MIEHLVLGGTTMPTGSLSTVPGVKGPPVNTNVTGGPRRNLSLQTKISDQ</sequence>
<evidence type="ECO:0000313" key="3">
    <source>
        <dbReference type="Proteomes" id="UP000550260"/>
    </source>
</evidence>
<accession>A0A8E1VVI4</accession>
<gene>
    <name evidence="2" type="ORF">H5411_07865</name>
</gene>